<gene>
    <name evidence="3" type="ORF">SLEP1_g59555</name>
</gene>
<evidence type="ECO:0008006" key="5">
    <source>
        <dbReference type="Google" id="ProtNLM"/>
    </source>
</evidence>
<feature type="region of interest" description="Disordered" evidence="1">
    <location>
        <begin position="116"/>
        <end position="137"/>
    </location>
</feature>
<keyword evidence="2" id="KW-1133">Transmembrane helix</keyword>
<dbReference type="PANTHER" id="PTHR46741">
    <property type="entry name" value="OS09G0413600 PROTEIN"/>
    <property type="match status" value="1"/>
</dbReference>
<evidence type="ECO:0000256" key="1">
    <source>
        <dbReference type="SAM" id="MobiDB-lite"/>
    </source>
</evidence>
<proteinExistence type="predicted"/>
<feature type="compositionally biased region" description="Polar residues" evidence="1">
    <location>
        <begin position="256"/>
        <end position="265"/>
    </location>
</feature>
<dbReference type="InterPro" id="IPR012870">
    <property type="entry name" value="DUF1666"/>
</dbReference>
<dbReference type="PANTHER" id="PTHR46741:SF4">
    <property type="entry name" value="FINGER FYVE DOMAIN PROTEIN, PUTATIVE (DUF1666)-RELATED"/>
    <property type="match status" value="1"/>
</dbReference>
<accession>A0AAV5MT59</accession>
<keyword evidence="4" id="KW-1185">Reference proteome</keyword>
<protein>
    <recommendedName>
        <fullName evidence="5">Ribosomal protein L34Ae</fullName>
    </recommendedName>
</protein>
<feature type="transmembrane region" description="Helical" evidence="2">
    <location>
        <begin position="12"/>
        <end position="34"/>
    </location>
</feature>
<evidence type="ECO:0000313" key="4">
    <source>
        <dbReference type="Proteomes" id="UP001054252"/>
    </source>
</evidence>
<dbReference type="Pfam" id="PF07891">
    <property type="entry name" value="DUF1666"/>
    <property type="match status" value="1"/>
</dbReference>
<name>A0AAV5MT59_9ROSI</name>
<organism evidence="3 4">
    <name type="scientific">Rubroshorea leprosula</name>
    <dbReference type="NCBI Taxonomy" id="152421"/>
    <lineage>
        <taxon>Eukaryota</taxon>
        <taxon>Viridiplantae</taxon>
        <taxon>Streptophyta</taxon>
        <taxon>Embryophyta</taxon>
        <taxon>Tracheophyta</taxon>
        <taxon>Spermatophyta</taxon>
        <taxon>Magnoliopsida</taxon>
        <taxon>eudicotyledons</taxon>
        <taxon>Gunneridae</taxon>
        <taxon>Pentapetalae</taxon>
        <taxon>rosids</taxon>
        <taxon>malvids</taxon>
        <taxon>Malvales</taxon>
        <taxon>Dipterocarpaceae</taxon>
        <taxon>Rubroshorea</taxon>
    </lineage>
</organism>
<keyword evidence="2" id="KW-0472">Membrane</keyword>
<dbReference type="Proteomes" id="UP001054252">
    <property type="component" value="Unassembled WGS sequence"/>
</dbReference>
<reference evidence="3 4" key="1">
    <citation type="journal article" date="2021" name="Commun. Biol.">
        <title>The genome of Shorea leprosula (Dipterocarpaceae) highlights the ecological relevance of drought in aseasonal tropical rainforests.</title>
        <authorList>
            <person name="Ng K.K.S."/>
            <person name="Kobayashi M.J."/>
            <person name="Fawcett J.A."/>
            <person name="Hatakeyama M."/>
            <person name="Paape T."/>
            <person name="Ng C.H."/>
            <person name="Ang C.C."/>
            <person name="Tnah L.H."/>
            <person name="Lee C.T."/>
            <person name="Nishiyama T."/>
            <person name="Sese J."/>
            <person name="O'Brien M.J."/>
            <person name="Copetti D."/>
            <person name="Mohd Noor M.I."/>
            <person name="Ong R.C."/>
            <person name="Putra M."/>
            <person name="Sireger I.Z."/>
            <person name="Indrioko S."/>
            <person name="Kosugi Y."/>
            <person name="Izuno A."/>
            <person name="Isagi Y."/>
            <person name="Lee S.L."/>
            <person name="Shimizu K.K."/>
        </authorList>
    </citation>
    <scope>NUCLEOTIDE SEQUENCE [LARGE SCALE GENOMIC DNA]</scope>
    <source>
        <strain evidence="3">214</strain>
    </source>
</reference>
<dbReference type="AlphaFoldDB" id="A0AAV5MT59"/>
<dbReference type="EMBL" id="BPVZ01001000">
    <property type="protein sequence ID" value="GKV53005.1"/>
    <property type="molecule type" value="Genomic_DNA"/>
</dbReference>
<evidence type="ECO:0000256" key="2">
    <source>
        <dbReference type="SAM" id="Phobius"/>
    </source>
</evidence>
<evidence type="ECO:0000313" key="3">
    <source>
        <dbReference type="EMBL" id="GKV53005.1"/>
    </source>
</evidence>
<comment type="caution">
    <text evidence="3">The sequence shown here is derived from an EMBL/GenBank/DDBJ whole genome shotgun (WGS) entry which is preliminary data.</text>
</comment>
<sequence>MEFLFQNMLRALGFFWVFVSKFTVYVFGAIIRFMSRFQTDGDCKGNEIGPPPRFNGFKEKQRMEYDENEKRERENGLVATSSKYEFLYTLDIREFVEEPKTESFTLHEFFLGSSDPTESAEIHLPKPESGTDDGFDEKIGDPVDSFVPGKSWEKQESDACGVLEGKTEYSVEGEAGDSVESSIEKQEMEANIHVDEKEEDSIEISIIEKRLEKQEPRIEAADGTEWERIEASLQSLEKQEHDEKEESDALEVKTGDSVQTSSIEMNSDDQENFCLHESNLNAETDSSRMIDCNLEFGDSAKVENTEEIHSYSSVSEQTAELKYSCVGQEHASNESVVCSEKLFESDSDEEDDDDMEYEELKMQLRMARTGGLPTISEESEFSKTVEELHPLKIDDKLDRKDHIVEIQKVYKRYSDKMRKLDILNSQTKHAISLLQLSDLVHLNTTGKPSAAPIKSVLRKNIWPFKQRKPEIDRAVKLIRDLEIVYVGQMCLSWEILRWQHGKVQQLQQYDTQGSFRYNHVAGEYQLFQVLVHRYLENEPFHGRPRVEKYVKNRCLIPNFLQVPVIKDDRAENGKGVGQVELDEHATSSALLIEIMEESMQVFWEFLRADKDETNLSLKAPPQQRQVAPQDPLDLGILTNVRTNLQKKERRLKEIMRSTNCIVKRLQKNQRTAMDHALFIVQVELKLVSRVLNMSKLTTDHLVWCHEKLEKINFSSRKLEIKPSMLLFPC</sequence>
<keyword evidence="2" id="KW-0812">Transmembrane</keyword>
<feature type="region of interest" description="Disordered" evidence="1">
    <location>
        <begin position="235"/>
        <end position="266"/>
    </location>
</feature>